<dbReference type="PROSITE" id="PS51194">
    <property type="entry name" value="HELICASE_CTER"/>
    <property type="match status" value="1"/>
</dbReference>
<evidence type="ECO:0000256" key="14">
    <source>
        <dbReference type="ARBA" id="ARBA00048988"/>
    </source>
</evidence>
<evidence type="ECO:0000313" key="20">
    <source>
        <dbReference type="Proteomes" id="UP000219331"/>
    </source>
</evidence>
<feature type="domain" description="Helicase C-terminal" evidence="18">
    <location>
        <begin position="473"/>
        <end position="628"/>
    </location>
</feature>
<dbReference type="EMBL" id="OBML01000004">
    <property type="protein sequence ID" value="SOC03420.1"/>
    <property type="molecule type" value="Genomic_DNA"/>
</dbReference>
<dbReference type="InterPro" id="IPR045562">
    <property type="entry name" value="RecG_dom3_C"/>
</dbReference>
<dbReference type="Gene3D" id="2.40.50.140">
    <property type="entry name" value="Nucleic acid-binding proteins"/>
    <property type="match status" value="1"/>
</dbReference>
<organism evidence="19 20">
    <name type="scientific">Stappia indica</name>
    <dbReference type="NCBI Taxonomy" id="538381"/>
    <lineage>
        <taxon>Bacteria</taxon>
        <taxon>Pseudomonadati</taxon>
        <taxon>Pseudomonadota</taxon>
        <taxon>Alphaproteobacteria</taxon>
        <taxon>Hyphomicrobiales</taxon>
        <taxon>Stappiaceae</taxon>
        <taxon>Stappia</taxon>
    </lineage>
</organism>
<dbReference type="InterPro" id="IPR012340">
    <property type="entry name" value="NA-bd_OB-fold"/>
</dbReference>
<evidence type="ECO:0000256" key="11">
    <source>
        <dbReference type="ARBA" id="ARBA00023235"/>
    </source>
</evidence>
<name>A0A285S7D1_9HYPH</name>
<evidence type="ECO:0000256" key="1">
    <source>
        <dbReference type="ARBA" id="ARBA00007504"/>
    </source>
</evidence>
<dbReference type="Pfam" id="PF00270">
    <property type="entry name" value="DEAD"/>
    <property type="match status" value="1"/>
</dbReference>
<evidence type="ECO:0000256" key="2">
    <source>
        <dbReference type="ARBA" id="ARBA00017846"/>
    </source>
</evidence>
<dbReference type="InterPro" id="IPR011545">
    <property type="entry name" value="DEAD/DEAH_box_helicase_dom"/>
</dbReference>
<evidence type="ECO:0000256" key="5">
    <source>
        <dbReference type="ARBA" id="ARBA00022801"/>
    </source>
</evidence>
<dbReference type="PROSITE" id="PS51192">
    <property type="entry name" value="HELICASE_ATP_BIND_1"/>
    <property type="match status" value="1"/>
</dbReference>
<evidence type="ECO:0000259" key="18">
    <source>
        <dbReference type="PROSITE" id="PS51194"/>
    </source>
</evidence>
<keyword evidence="4" id="KW-0227">DNA damage</keyword>
<dbReference type="InterPro" id="IPR001650">
    <property type="entry name" value="Helicase_C-like"/>
</dbReference>
<gene>
    <name evidence="19" type="ORF">SAMN05421512_104115</name>
</gene>
<dbReference type="CDD" id="cd17992">
    <property type="entry name" value="DEXHc_RecG"/>
    <property type="match status" value="1"/>
</dbReference>
<dbReference type="GO" id="GO:0006281">
    <property type="term" value="P:DNA repair"/>
    <property type="evidence" value="ECO:0007669"/>
    <property type="project" value="UniProtKB-KW"/>
</dbReference>
<dbReference type="Gene3D" id="3.40.50.300">
    <property type="entry name" value="P-loop containing nucleotide triphosphate hydrolases"/>
    <property type="match status" value="2"/>
</dbReference>
<dbReference type="GO" id="GO:0006310">
    <property type="term" value="P:DNA recombination"/>
    <property type="evidence" value="ECO:0007669"/>
    <property type="project" value="UniProtKB-KW"/>
</dbReference>
<sequence>MRPSSLDPLFAPVSSLPGVGSRLAVRLASLLGTDPEREPHVIDLLMHMPSGIIDRRLRPGIARAPEGAIVTLEVRIDRHQAPPRASRAPYRIFGHDDSGEIAFVFFHANSSWLEKSMPVGADLIVSGRVEWFNGRPQMVHPDHVVPADEADTLPLVEPVYPLTQGLSGKVLQKAIAAGLERVPDLPEWLDAAHGKRANWPSFREALTALHRPDEARLAEHGEDSAALARLSYDEFLANQLALALVRRSLRQTRGIGRKFDGVLKAKILAALPYSLTNGQAQAVTEIEEDLASPIRMLRLLQGDVGAGKTVVGLLAAAAAIESGAQTVLMAPTEILARQHHASLAPLCEAAGIRLAILTGRDGARHKRETRAALEAGEIDLLVGTHALFQSEIAFANLGLAIVDEQHRFGVHQRLMLASKGQGVDMLVMTATPIPRTLVLTYFGDMEVSRLTEKPAGRQPITTVAVPLDRMDEVVERLRVALQEGKKAYWVCPLVEESEKSDLAAAEERHAVLTQLLGPRVALVHGRQSSDEKDAAMRAFKDGPVQLLVATTVIEVGVDVPEASIIVIEHAERFGLSQLHQLRGRVGRGKEASTCLLLYKTPIGETARARLSIMRETNDGFLIAEEDLRLRGEGEILGTRQSGTPGFRIADAGTQADLLETARDDARLVLETEPALDGKRGPHLKMLLYLFGRDEAVRLLRAG</sequence>
<dbReference type="Proteomes" id="UP000219331">
    <property type="component" value="Unassembled WGS sequence"/>
</dbReference>
<dbReference type="SMART" id="SM00490">
    <property type="entry name" value="HELICc"/>
    <property type="match status" value="1"/>
</dbReference>
<evidence type="ECO:0000256" key="7">
    <source>
        <dbReference type="ARBA" id="ARBA00022840"/>
    </source>
</evidence>
<dbReference type="CDD" id="cd04488">
    <property type="entry name" value="RecG_wedge_OBF"/>
    <property type="match status" value="1"/>
</dbReference>
<dbReference type="GO" id="GO:0005524">
    <property type="term" value="F:ATP binding"/>
    <property type="evidence" value="ECO:0007669"/>
    <property type="project" value="UniProtKB-KW"/>
</dbReference>
<accession>A0A285S7D1</accession>
<keyword evidence="8" id="KW-0238">DNA-binding</keyword>
<proteinExistence type="inferred from homology"/>
<evidence type="ECO:0000256" key="4">
    <source>
        <dbReference type="ARBA" id="ARBA00022763"/>
    </source>
</evidence>
<dbReference type="PANTHER" id="PTHR47964:SF1">
    <property type="entry name" value="ATP-DEPENDENT DNA HELICASE HOMOLOG RECG, CHLOROPLASTIC"/>
    <property type="match status" value="1"/>
</dbReference>
<comment type="catalytic activity">
    <reaction evidence="14">
        <text>ATP + H2O = ADP + phosphate + H(+)</text>
        <dbReference type="Rhea" id="RHEA:13065"/>
        <dbReference type="ChEBI" id="CHEBI:15377"/>
        <dbReference type="ChEBI" id="CHEBI:15378"/>
        <dbReference type="ChEBI" id="CHEBI:30616"/>
        <dbReference type="ChEBI" id="CHEBI:43474"/>
        <dbReference type="ChEBI" id="CHEBI:456216"/>
        <dbReference type="EC" id="5.6.2.4"/>
    </reaction>
</comment>
<dbReference type="EC" id="5.6.2.4" evidence="13"/>
<feature type="domain" description="Helicase ATP-binding" evidence="17">
    <location>
        <begin position="289"/>
        <end position="450"/>
    </location>
</feature>
<keyword evidence="6 19" id="KW-0347">Helicase</keyword>
<comment type="similarity">
    <text evidence="1">Belongs to the helicase family. RecG subfamily.</text>
</comment>
<dbReference type="SUPFAM" id="SSF50249">
    <property type="entry name" value="Nucleic acid-binding proteins"/>
    <property type="match status" value="1"/>
</dbReference>
<dbReference type="STRING" id="538381.GCA_001696535_00279"/>
<keyword evidence="5" id="KW-0378">Hydrolase</keyword>
<evidence type="ECO:0000313" key="19">
    <source>
        <dbReference type="EMBL" id="SOC03420.1"/>
    </source>
</evidence>
<dbReference type="GO" id="GO:0016787">
    <property type="term" value="F:hydrolase activity"/>
    <property type="evidence" value="ECO:0007669"/>
    <property type="project" value="UniProtKB-KW"/>
</dbReference>
<keyword evidence="20" id="KW-1185">Reference proteome</keyword>
<keyword evidence="7" id="KW-0067">ATP-binding</keyword>
<dbReference type="Pfam" id="PF19833">
    <property type="entry name" value="RecG_dom3_C"/>
    <property type="match status" value="1"/>
</dbReference>
<evidence type="ECO:0000256" key="15">
    <source>
        <dbReference type="ARBA" id="ARBA00049803"/>
    </source>
</evidence>
<dbReference type="OrthoDB" id="9804325at2"/>
<dbReference type="GO" id="GO:0043138">
    <property type="term" value="F:3'-5' DNA helicase activity"/>
    <property type="evidence" value="ECO:0007669"/>
    <property type="project" value="UniProtKB-EC"/>
</dbReference>
<dbReference type="FunFam" id="3.40.50.300:FF:000391">
    <property type="entry name" value="ATP-dependent DNA helicase RecG"/>
    <property type="match status" value="1"/>
</dbReference>
<comment type="catalytic activity">
    <reaction evidence="12">
        <text>Couples ATP hydrolysis with the unwinding of duplex DNA by translocating in the 3'-5' direction.</text>
        <dbReference type="EC" id="5.6.2.4"/>
    </reaction>
</comment>
<keyword evidence="9" id="KW-0233">DNA recombination</keyword>
<dbReference type="SUPFAM" id="SSF52540">
    <property type="entry name" value="P-loop containing nucleoside triphosphate hydrolases"/>
    <property type="match status" value="1"/>
</dbReference>
<evidence type="ECO:0000256" key="3">
    <source>
        <dbReference type="ARBA" id="ARBA00022741"/>
    </source>
</evidence>
<dbReference type="InterPro" id="IPR014001">
    <property type="entry name" value="Helicase_ATP-bd"/>
</dbReference>
<dbReference type="GO" id="GO:0003677">
    <property type="term" value="F:DNA binding"/>
    <property type="evidence" value="ECO:0007669"/>
    <property type="project" value="UniProtKB-KW"/>
</dbReference>
<keyword evidence="10" id="KW-0234">DNA repair</keyword>
<dbReference type="SMART" id="SM00487">
    <property type="entry name" value="DEXDc"/>
    <property type="match status" value="1"/>
</dbReference>
<evidence type="ECO:0000256" key="16">
    <source>
        <dbReference type="ARBA" id="ARBA00049819"/>
    </source>
</evidence>
<evidence type="ECO:0000259" key="17">
    <source>
        <dbReference type="PROSITE" id="PS51192"/>
    </source>
</evidence>
<evidence type="ECO:0000256" key="12">
    <source>
        <dbReference type="ARBA" id="ARBA00034617"/>
    </source>
</evidence>
<dbReference type="InterPro" id="IPR047112">
    <property type="entry name" value="RecG/Mfd"/>
</dbReference>
<evidence type="ECO:0000256" key="9">
    <source>
        <dbReference type="ARBA" id="ARBA00023172"/>
    </source>
</evidence>
<evidence type="ECO:0000256" key="6">
    <source>
        <dbReference type="ARBA" id="ARBA00022806"/>
    </source>
</evidence>
<evidence type="ECO:0000256" key="10">
    <source>
        <dbReference type="ARBA" id="ARBA00023204"/>
    </source>
</evidence>
<evidence type="ECO:0000256" key="8">
    <source>
        <dbReference type="ARBA" id="ARBA00023125"/>
    </source>
</evidence>
<keyword evidence="11" id="KW-0413">Isomerase</keyword>
<dbReference type="Pfam" id="PF00271">
    <property type="entry name" value="Helicase_C"/>
    <property type="match status" value="1"/>
</dbReference>
<dbReference type="NCBIfam" id="NF008168">
    <property type="entry name" value="PRK10917.2-2"/>
    <property type="match status" value="1"/>
</dbReference>
<dbReference type="NCBIfam" id="NF008164">
    <property type="entry name" value="PRK10917.1-2"/>
    <property type="match status" value="1"/>
</dbReference>
<reference evidence="19 20" key="1">
    <citation type="submission" date="2017-08" db="EMBL/GenBank/DDBJ databases">
        <authorList>
            <person name="de Groot N.N."/>
        </authorList>
    </citation>
    <scope>NUCLEOTIDE SEQUENCE [LARGE SCALE GENOMIC DNA]</scope>
    <source>
        <strain evidence="19 20">USBA 352</strain>
    </source>
</reference>
<evidence type="ECO:0000256" key="13">
    <source>
        <dbReference type="ARBA" id="ARBA00034808"/>
    </source>
</evidence>
<dbReference type="AlphaFoldDB" id="A0A285S7D1"/>
<dbReference type="RefSeq" id="WP_097174557.1">
    <property type="nucleotide sequence ID" value="NZ_OBML01000004.1"/>
</dbReference>
<protein>
    <recommendedName>
        <fullName evidence="2">ATP-dependent DNA helicase RecG</fullName>
        <ecNumber evidence="13">5.6.2.4</ecNumber>
    </recommendedName>
    <alternativeName>
        <fullName evidence="15">DNA branch migration protein RecG</fullName>
    </alternativeName>
    <alternativeName>
        <fullName evidence="16">Probable DNA 3'-5' helicase RecG</fullName>
    </alternativeName>
</protein>
<dbReference type="PANTHER" id="PTHR47964">
    <property type="entry name" value="ATP-DEPENDENT DNA HELICASE HOMOLOG RECG, CHLOROPLASTIC"/>
    <property type="match status" value="1"/>
</dbReference>
<keyword evidence="3" id="KW-0547">Nucleotide-binding</keyword>
<dbReference type="InterPro" id="IPR027417">
    <property type="entry name" value="P-loop_NTPase"/>
</dbReference>